<feature type="transmembrane region" description="Helical" evidence="6">
    <location>
        <begin position="182"/>
        <end position="202"/>
    </location>
</feature>
<feature type="transmembrane region" description="Helical" evidence="6">
    <location>
        <begin position="125"/>
        <end position="142"/>
    </location>
</feature>
<dbReference type="SUPFAM" id="SSF103481">
    <property type="entry name" value="Multidrug resistance efflux transporter EmrE"/>
    <property type="match status" value="2"/>
</dbReference>
<dbReference type="RefSeq" id="WP_212397578.1">
    <property type="nucleotide sequence ID" value="NZ_JAFCJH010000005.1"/>
</dbReference>
<dbReference type="InterPro" id="IPR037185">
    <property type="entry name" value="EmrE-like"/>
</dbReference>
<evidence type="ECO:0000256" key="2">
    <source>
        <dbReference type="ARBA" id="ARBA00007362"/>
    </source>
</evidence>
<feature type="transmembrane region" description="Helical" evidence="6">
    <location>
        <begin position="38"/>
        <end position="59"/>
    </location>
</feature>
<comment type="subcellular location">
    <subcellularLocation>
        <location evidence="1">Membrane</location>
        <topology evidence="1">Multi-pass membrane protein</topology>
    </subcellularLocation>
</comment>
<comment type="caution">
    <text evidence="8">The sequence shown here is derived from an EMBL/GenBank/DDBJ whole genome shotgun (WGS) entry which is preliminary data.</text>
</comment>
<dbReference type="InterPro" id="IPR000620">
    <property type="entry name" value="EamA_dom"/>
</dbReference>
<keyword evidence="9" id="KW-1185">Reference proteome</keyword>
<feature type="transmembrane region" description="Helical" evidence="6">
    <location>
        <begin position="71"/>
        <end position="88"/>
    </location>
</feature>
<feature type="domain" description="EamA" evidence="7">
    <location>
        <begin position="9"/>
        <end position="135"/>
    </location>
</feature>
<feature type="transmembrane region" description="Helical" evidence="6">
    <location>
        <begin position="100"/>
        <end position="118"/>
    </location>
</feature>
<feature type="transmembrane region" description="Helical" evidence="6">
    <location>
        <begin position="214"/>
        <end position="232"/>
    </location>
</feature>
<feature type="transmembrane region" description="Helical" evidence="6">
    <location>
        <begin position="154"/>
        <end position="170"/>
    </location>
</feature>
<feature type="transmembrane region" description="Helical" evidence="6">
    <location>
        <begin position="12"/>
        <end position="32"/>
    </location>
</feature>
<reference evidence="9" key="1">
    <citation type="journal article" date="2021" name="ISME J.">
        <title>Evolutionary origin and ecological implication of a unique nif island in free-living Bradyrhizobium lineages.</title>
        <authorList>
            <person name="Tao J."/>
        </authorList>
    </citation>
    <scope>NUCLEOTIDE SEQUENCE [LARGE SCALE GENOMIC DNA]</scope>
    <source>
        <strain evidence="9">SZCCT0434</strain>
    </source>
</reference>
<dbReference type="PANTHER" id="PTHR32322">
    <property type="entry name" value="INNER MEMBRANE TRANSPORTER"/>
    <property type="match status" value="1"/>
</dbReference>
<comment type="similarity">
    <text evidence="2">Belongs to the EamA transporter family.</text>
</comment>
<evidence type="ECO:0000256" key="5">
    <source>
        <dbReference type="ARBA" id="ARBA00023136"/>
    </source>
</evidence>
<evidence type="ECO:0000256" key="4">
    <source>
        <dbReference type="ARBA" id="ARBA00022989"/>
    </source>
</evidence>
<proteinExistence type="inferred from homology"/>
<keyword evidence="5 6" id="KW-0472">Membrane</keyword>
<sequence>MTSSSHQRLGLLLGFVGMAIFGGTLPGTRLAVSVIDPIALTAMRAAIAGVCSAALLVALRRPIPAPALWPQLILTTLCVTVLFPLLMAKGTQSVDASHGGVVFGVMPIGTALVAVAVTHERPQPLFWIASLVGAALVVAFALRQGGGRLSTGDLYLFAAVAVAAIGYAFSGKLTASMPGWEVISWVLVIALPLSLPAAWLTMPPDLLHIPLGPLLGLLYVALFSQWIGFFAWNAGMAMGGIARVSQVQLLQPFVTFALAAQFNGETITRQIVLFATAVVATVAISTRTRQQKAPLPAQLVPE</sequence>
<dbReference type="PANTHER" id="PTHR32322:SF2">
    <property type="entry name" value="EAMA DOMAIN-CONTAINING PROTEIN"/>
    <property type="match status" value="1"/>
</dbReference>
<keyword evidence="3 6" id="KW-0812">Transmembrane</keyword>
<dbReference type="Proteomes" id="UP001315278">
    <property type="component" value="Unassembled WGS sequence"/>
</dbReference>
<gene>
    <name evidence="8" type="ORF">JQ615_06605</name>
</gene>
<protein>
    <submittedName>
        <fullName evidence="8">DMT family transporter</fullName>
    </submittedName>
</protein>
<evidence type="ECO:0000256" key="6">
    <source>
        <dbReference type="SAM" id="Phobius"/>
    </source>
</evidence>
<dbReference type="Pfam" id="PF00892">
    <property type="entry name" value="EamA"/>
    <property type="match status" value="2"/>
</dbReference>
<dbReference type="EMBL" id="JAFCJH010000005">
    <property type="protein sequence ID" value="MBR0795050.1"/>
    <property type="molecule type" value="Genomic_DNA"/>
</dbReference>
<evidence type="ECO:0000313" key="9">
    <source>
        <dbReference type="Proteomes" id="UP001315278"/>
    </source>
</evidence>
<dbReference type="InterPro" id="IPR050638">
    <property type="entry name" value="AA-Vitamin_Transporters"/>
</dbReference>
<evidence type="ECO:0000256" key="1">
    <source>
        <dbReference type="ARBA" id="ARBA00004141"/>
    </source>
</evidence>
<organism evidence="8 9">
    <name type="scientific">Bradyrhizobium jicamae</name>
    <dbReference type="NCBI Taxonomy" id="280332"/>
    <lineage>
        <taxon>Bacteria</taxon>
        <taxon>Pseudomonadati</taxon>
        <taxon>Pseudomonadota</taxon>
        <taxon>Alphaproteobacteria</taxon>
        <taxon>Hyphomicrobiales</taxon>
        <taxon>Nitrobacteraceae</taxon>
        <taxon>Bradyrhizobium</taxon>
    </lineage>
</organism>
<evidence type="ECO:0000256" key="3">
    <source>
        <dbReference type="ARBA" id="ARBA00022692"/>
    </source>
</evidence>
<name>A0ABS5FE35_9BRAD</name>
<feature type="domain" description="EamA" evidence="7">
    <location>
        <begin position="151"/>
        <end position="285"/>
    </location>
</feature>
<accession>A0ABS5FE35</accession>
<keyword evidence="4 6" id="KW-1133">Transmembrane helix</keyword>
<evidence type="ECO:0000259" key="7">
    <source>
        <dbReference type="Pfam" id="PF00892"/>
    </source>
</evidence>
<evidence type="ECO:0000313" key="8">
    <source>
        <dbReference type="EMBL" id="MBR0795050.1"/>
    </source>
</evidence>